<dbReference type="Proteomes" id="UP000827721">
    <property type="component" value="Unassembled WGS sequence"/>
</dbReference>
<proteinExistence type="predicted"/>
<gene>
    <name evidence="1" type="ORF">JRO89_XS06G0055600</name>
</gene>
<sequence>MQASWLSLGPALCLPRSHNLTRRNRCLDCGVDIELYMSVLLLRDYIGGVCTRFDQSSHCCLEVVHRKDPLLISL</sequence>
<evidence type="ECO:0008006" key="3">
    <source>
        <dbReference type="Google" id="ProtNLM"/>
    </source>
</evidence>
<accession>A0ABQ8HWX4</accession>
<dbReference type="EMBL" id="JAFEMO010000006">
    <property type="protein sequence ID" value="KAH7568816.1"/>
    <property type="molecule type" value="Genomic_DNA"/>
</dbReference>
<evidence type="ECO:0000313" key="2">
    <source>
        <dbReference type="Proteomes" id="UP000827721"/>
    </source>
</evidence>
<organism evidence="1 2">
    <name type="scientific">Xanthoceras sorbifolium</name>
    <dbReference type="NCBI Taxonomy" id="99658"/>
    <lineage>
        <taxon>Eukaryota</taxon>
        <taxon>Viridiplantae</taxon>
        <taxon>Streptophyta</taxon>
        <taxon>Embryophyta</taxon>
        <taxon>Tracheophyta</taxon>
        <taxon>Spermatophyta</taxon>
        <taxon>Magnoliopsida</taxon>
        <taxon>eudicotyledons</taxon>
        <taxon>Gunneridae</taxon>
        <taxon>Pentapetalae</taxon>
        <taxon>rosids</taxon>
        <taxon>malvids</taxon>
        <taxon>Sapindales</taxon>
        <taxon>Sapindaceae</taxon>
        <taxon>Xanthoceroideae</taxon>
        <taxon>Xanthoceras</taxon>
    </lineage>
</organism>
<reference evidence="1 2" key="1">
    <citation type="submission" date="2021-02" db="EMBL/GenBank/DDBJ databases">
        <title>Plant Genome Project.</title>
        <authorList>
            <person name="Zhang R.-G."/>
        </authorList>
    </citation>
    <scope>NUCLEOTIDE SEQUENCE [LARGE SCALE GENOMIC DNA]</scope>
    <source>
        <tissue evidence="1">Leaves</tissue>
    </source>
</reference>
<keyword evidence="2" id="KW-1185">Reference proteome</keyword>
<protein>
    <recommendedName>
        <fullName evidence="3">Secreted protein</fullName>
    </recommendedName>
</protein>
<comment type="caution">
    <text evidence="1">The sequence shown here is derived from an EMBL/GenBank/DDBJ whole genome shotgun (WGS) entry which is preliminary data.</text>
</comment>
<evidence type="ECO:0000313" key="1">
    <source>
        <dbReference type="EMBL" id="KAH7568816.1"/>
    </source>
</evidence>
<name>A0ABQ8HWX4_9ROSI</name>